<reference evidence="2" key="1">
    <citation type="submission" date="2017-08" db="EMBL/GenBank/DDBJ databases">
        <title>Genome sequence of Candidatus Hamiltonella defensa from Acyrthosiphon pisum strain MI47.</title>
        <authorList>
            <person name="Patel V.A."/>
            <person name="Chevignon G."/>
            <person name="Russell J.A."/>
            <person name="Oliver K.M."/>
        </authorList>
    </citation>
    <scope>NUCLEOTIDE SEQUENCE</scope>
    <source>
        <strain evidence="2">MI47</strain>
        <plasmid evidence="2">p1_M47_H.defensa</plasmid>
    </source>
</reference>
<dbReference type="InterPro" id="IPR052909">
    <property type="entry name" value="Transposase_6_like"/>
</dbReference>
<evidence type="ECO:0000313" key="3">
    <source>
        <dbReference type="Proteomes" id="UP000792865"/>
    </source>
</evidence>
<dbReference type="Proteomes" id="UP000792865">
    <property type="component" value="Plasmid p1_M47_H.defensa"/>
</dbReference>
<name>A0AAC9YGR1_9ENTR</name>
<keyword evidence="2" id="KW-0614">Plasmid</keyword>
<feature type="domain" description="Insertion element IS402-like" evidence="1">
    <location>
        <begin position="21"/>
        <end position="85"/>
    </location>
</feature>
<dbReference type="PANTHER" id="PTHR46637">
    <property type="entry name" value="TIS1421-TRANSPOSASE PROTEIN A"/>
    <property type="match status" value="1"/>
</dbReference>
<dbReference type="EMBL" id="CP022933">
    <property type="protein sequence ID" value="ASV34470.1"/>
    <property type="molecule type" value="Genomic_DNA"/>
</dbReference>
<evidence type="ECO:0000313" key="2">
    <source>
        <dbReference type="EMBL" id="ASV34470.1"/>
    </source>
</evidence>
<organism evidence="2 3">
    <name type="scientific">Candidatus Williamhamiltonella defendens</name>
    <dbReference type="NCBI Taxonomy" id="138072"/>
    <lineage>
        <taxon>Bacteria</taxon>
        <taxon>Pseudomonadati</taxon>
        <taxon>Pseudomonadota</taxon>
        <taxon>Gammaproteobacteria</taxon>
        <taxon>Enterobacterales</taxon>
        <taxon>Enterobacteriaceae</taxon>
        <taxon>aphid secondary symbionts</taxon>
        <taxon>Candidatus Williamhamiltonella</taxon>
    </lineage>
</organism>
<dbReference type="PANTHER" id="PTHR46637:SF1">
    <property type="entry name" value="BLL5188 PROTEIN"/>
    <property type="match status" value="1"/>
</dbReference>
<proteinExistence type="predicted"/>
<dbReference type="InterPro" id="IPR025161">
    <property type="entry name" value="IS402-like_dom"/>
</dbReference>
<sequence>MVLLMMKNRHYPIKASDFIKEIEPHILNYYQRPGRPAGISHYQFFSAVLYVLRTGIPWRDVPAFYGHWHTIYTRFKRWSENGLFWYLLYLLQKRKKISLNCVWIDSTTVLIHRHGSGSLKKKDLSR</sequence>
<dbReference type="Pfam" id="PF13340">
    <property type="entry name" value="DUF4096"/>
    <property type="match status" value="1"/>
</dbReference>
<accession>A0AAC9YGR1</accession>
<gene>
    <name evidence="2" type="ORF">CJJ18_10605</name>
</gene>
<protein>
    <recommendedName>
        <fullName evidence="1">Insertion element IS402-like domain-containing protein</fullName>
    </recommendedName>
</protein>
<geneLocation type="plasmid" evidence="2 3">
    <name>p1_M47_H.defensa</name>
</geneLocation>
<evidence type="ECO:0000259" key="1">
    <source>
        <dbReference type="Pfam" id="PF13340"/>
    </source>
</evidence>
<dbReference type="AlphaFoldDB" id="A0AAC9YGR1"/>